<feature type="compositionally biased region" description="Basic and acidic residues" evidence="1">
    <location>
        <begin position="24"/>
        <end position="34"/>
    </location>
</feature>
<feature type="compositionally biased region" description="Basic and acidic residues" evidence="1">
    <location>
        <begin position="46"/>
        <end position="71"/>
    </location>
</feature>
<proteinExistence type="predicted"/>
<reference evidence="2" key="1">
    <citation type="journal article" date="2014" name="Int. J. Syst. Evol. Microbiol.">
        <title>Complete genome sequence of Corynebacterium casei LMG S-19264T (=DSM 44701T), isolated from a smear-ripened cheese.</title>
        <authorList>
            <consortium name="US DOE Joint Genome Institute (JGI-PGF)"/>
            <person name="Walter F."/>
            <person name="Albersmeier A."/>
            <person name="Kalinowski J."/>
            <person name="Ruckert C."/>
        </authorList>
    </citation>
    <scope>NUCLEOTIDE SEQUENCE</scope>
    <source>
        <strain evidence="2">JCM 4386</strain>
    </source>
</reference>
<organism evidence="2 3">
    <name type="scientific">Streptomyces humidus</name>
    <dbReference type="NCBI Taxonomy" id="52259"/>
    <lineage>
        <taxon>Bacteria</taxon>
        <taxon>Bacillati</taxon>
        <taxon>Actinomycetota</taxon>
        <taxon>Actinomycetes</taxon>
        <taxon>Kitasatosporales</taxon>
        <taxon>Streptomycetaceae</taxon>
        <taxon>Streptomyces</taxon>
    </lineage>
</organism>
<accession>A0A918L195</accession>
<name>A0A918L195_9ACTN</name>
<gene>
    <name evidence="2" type="ORF">GCM10010269_06310</name>
</gene>
<protein>
    <submittedName>
        <fullName evidence="2">Uncharacterized protein</fullName>
    </submittedName>
</protein>
<evidence type="ECO:0000313" key="2">
    <source>
        <dbReference type="EMBL" id="GGR70179.1"/>
    </source>
</evidence>
<evidence type="ECO:0000256" key="1">
    <source>
        <dbReference type="SAM" id="MobiDB-lite"/>
    </source>
</evidence>
<evidence type="ECO:0000313" key="3">
    <source>
        <dbReference type="Proteomes" id="UP000606194"/>
    </source>
</evidence>
<comment type="caution">
    <text evidence="2">The sequence shown here is derived from an EMBL/GenBank/DDBJ whole genome shotgun (WGS) entry which is preliminary data.</text>
</comment>
<feature type="region of interest" description="Disordered" evidence="1">
    <location>
        <begin position="1"/>
        <end position="104"/>
    </location>
</feature>
<sequence length="104" mass="10625">MQGKTPAGGSRTGARWANRRTDRRARDATEERRTGPRRCGAGLGDGESRGSGRTRAEERKDACGGRGREAAADPVEGPRGARGADGGGAGGGPAVCHAVRDLPS</sequence>
<dbReference type="AlphaFoldDB" id="A0A918L195"/>
<keyword evidence="3" id="KW-1185">Reference proteome</keyword>
<feature type="compositionally biased region" description="Gly residues" evidence="1">
    <location>
        <begin position="83"/>
        <end position="93"/>
    </location>
</feature>
<reference evidence="2" key="2">
    <citation type="submission" date="2020-09" db="EMBL/GenBank/DDBJ databases">
        <authorList>
            <person name="Sun Q."/>
            <person name="Ohkuma M."/>
        </authorList>
    </citation>
    <scope>NUCLEOTIDE SEQUENCE</scope>
    <source>
        <strain evidence="2">JCM 4386</strain>
    </source>
</reference>
<dbReference type="EMBL" id="BMTL01000002">
    <property type="protein sequence ID" value="GGR70179.1"/>
    <property type="molecule type" value="Genomic_DNA"/>
</dbReference>
<dbReference type="Proteomes" id="UP000606194">
    <property type="component" value="Unassembled WGS sequence"/>
</dbReference>